<gene>
    <name evidence="1" type="ORF">APICC_01626</name>
</gene>
<dbReference type="EMBL" id="KZ288210">
    <property type="protein sequence ID" value="PBC32912.1"/>
    <property type="molecule type" value="Genomic_DNA"/>
</dbReference>
<evidence type="ECO:0000313" key="1">
    <source>
        <dbReference type="EMBL" id="PBC32912.1"/>
    </source>
</evidence>
<protein>
    <submittedName>
        <fullName evidence="1">Uncharacterized protein</fullName>
    </submittedName>
</protein>
<reference evidence="1 2" key="1">
    <citation type="submission" date="2014-07" db="EMBL/GenBank/DDBJ databases">
        <title>Genomic and transcriptomic analysis on Apis cerana provide comprehensive insights into honey bee biology.</title>
        <authorList>
            <person name="Diao Q."/>
            <person name="Sun L."/>
            <person name="Zheng H."/>
            <person name="Zheng H."/>
            <person name="Xu S."/>
            <person name="Wang S."/>
            <person name="Zeng Z."/>
            <person name="Hu F."/>
            <person name="Su S."/>
            <person name="Wu J."/>
        </authorList>
    </citation>
    <scope>NUCLEOTIDE SEQUENCE [LARGE SCALE GENOMIC DNA]</scope>
    <source>
        <tissue evidence="1">Pupae without intestine</tissue>
    </source>
</reference>
<name>A0A2A3ENT5_APICC</name>
<evidence type="ECO:0000313" key="2">
    <source>
        <dbReference type="Proteomes" id="UP000242457"/>
    </source>
</evidence>
<dbReference type="AlphaFoldDB" id="A0A2A3ENT5"/>
<dbReference type="Proteomes" id="UP000242457">
    <property type="component" value="Unassembled WGS sequence"/>
</dbReference>
<sequence>MEVSGAISIISGRRSFNSKFGPKSDFQRQSLGSDLTRFSECLLSSISFNLKHYLYRNSFHTNYAESIRNDFSKNSALRKINRRRDHAHQVLASKLFRTMATPVGGSNNKVYVNLSRPFSEDTSPFLDNRGY</sequence>
<proteinExistence type="predicted"/>
<organism evidence="1 2">
    <name type="scientific">Apis cerana cerana</name>
    <name type="common">Oriental honeybee</name>
    <dbReference type="NCBI Taxonomy" id="94128"/>
    <lineage>
        <taxon>Eukaryota</taxon>
        <taxon>Metazoa</taxon>
        <taxon>Ecdysozoa</taxon>
        <taxon>Arthropoda</taxon>
        <taxon>Hexapoda</taxon>
        <taxon>Insecta</taxon>
        <taxon>Pterygota</taxon>
        <taxon>Neoptera</taxon>
        <taxon>Endopterygota</taxon>
        <taxon>Hymenoptera</taxon>
        <taxon>Apocrita</taxon>
        <taxon>Aculeata</taxon>
        <taxon>Apoidea</taxon>
        <taxon>Anthophila</taxon>
        <taxon>Apidae</taxon>
        <taxon>Apis</taxon>
    </lineage>
</organism>
<accession>A0A2A3ENT5</accession>
<keyword evidence="2" id="KW-1185">Reference proteome</keyword>